<dbReference type="AlphaFoldDB" id="A0A2J6QT59"/>
<name>A0A2J6QT59_HYAVF</name>
<evidence type="ECO:0000313" key="3">
    <source>
        <dbReference type="Proteomes" id="UP000235786"/>
    </source>
</evidence>
<evidence type="ECO:0000259" key="1">
    <source>
        <dbReference type="Pfam" id="PF06985"/>
    </source>
</evidence>
<feature type="domain" description="Heterokaryon incompatibility" evidence="1">
    <location>
        <begin position="48"/>
        <end position="171"/>
    </location>
</feature>
<protein>
    <submittedName>
        <fullName evidence="2">HET-domain-containing protein</fullName>
    </submittedName>
</protein>
<dbReference type="Pfam" id="PF06985">
    <property type="entry name" value="HET"/>
    <property type="match status" value="1"/>
</dbReference>
<dbReference type="EMBL" id="KZ613974">
    <property type="protein sequence ID" value="PMD29452.1"/>
    <property type="molecule type" value="Genomic_DNA"/>
</dbReference>
<proteinExistence type="predicted"/>
<dbReference type="PANTHER" id="PTHR24148:SF82">
    <property type="entry name" value="HETEROKARYON INCOMPATIBILITY DOMAIN-CONTAINING PROTEIN"/>
    <property type="match status" value="1"/>
</dbReference>
<dbReference type="InterPro" id="IPR052895">
    <property type="entry name" value="HetReg/Transcr_Mod"/>
</dbReference>
<reference evidence="2 3" key="1">
    <citation type="submission" date="2016-04" db="EMBL/GenBank/DDBJ databases">
        <title>A degradative enzymes factory behind the ericoid mycorrhizal symbiosis.</title>
        <authorList>
            <consortium name="DOE Joint Genome Institute"/>
            <person name="Martino E."/>
            <person name="Morin E."/>
            <person name="Grelet G."/>
            <person name="Kuo A."/>
            <person name="Kohler A."/>
            <person name="Daghino S."/>
            <person name="Barry K."/>
            <person name="Choi C."/>
            <person name="Cichocki N."/>
            <person name="Clum A."/>
            <person name="Copeland A."/>
            <person name="Hainaut M."/>
            <person name="Haridas S."/>
            <person name="Labutti K."/>
            <person name="Lindquist E."/>
            <person name="Lipzen A."/>
            <person name="Khouja H.-R."/>
            <person name="Murat C."/>
            <person name="Ohm R."/>
            <person name="Olson A."/>
            <person name="Spatafora J."/>
            <person name="Veneault-Fourrey C."/>
            <person name="Henrissat B."/>
            <person name="Grigoriev I."/>
            <person name="Martin F."/>
            <person name="Perotto S."/>
        </authorList>
    </citation>
    <scope>NUCLEOTIDE SEQUENCE [LARGE SCALE GENOMIC DNA]</scope>
    <source>
        <strain evidence="2 3">F</strain>
    </source>
</reference>
<dbReference type="STRING" id="1149755.A0A2J6QT59"/>
<accession>A0A2J6QT59</accession>
<dbReference type="Proteomes" id="UP000235786">
    <property type="component" value="Unassembled WGS sequence"/>
</dbReference>
<keyword evidence="3" id="KW-1185">Reference proteome</keyword>
<sequence length="171" mass="19468">MASVENIYHNRLNADCSEIRTLSLLPGHYEDPIRCDLQTVSLRDGPTFTALSYVWGDARQKKPICADGKVFEATANLESALRNIRKADVAEVLWVDAVCINQEDTVERNQQVHLMKSIYSEAHAVLIWLGDGDEYSDTLFEIISKDGIPIQAMFSTIAKRPWWTRVWIVQE</sequence>
<dbReference type="OrthoDB" id="3553147at2759"/>
<dbReference type="InterPro" id="IPR010730">
    <property type="entry name" value="HET"/>
</dbReference>
<gene>
    <name evidence="2" type="ORF">L207DRAFT_475204</name>
</gene>
<evidence type="ECO:0000313" key="2">
    <source>
        <dbReference type="EMBL" id="PMD29452.1"/>
    </source>
</evidence>
<organism evidence="2 3">
    <name type="scientific">Hyaloscypha variabilis (strain UAMH 11265 / GT02V1 / F)</name>
    <name type="common">Meliniomyces variabilis</name>
    <dbReference type="NCBI Taxonomy" id="1149755"/>
    <lineage>
        <taxon>Eukaryota</taxon>
        <taxon>Fungi</taxon>
        <taxon>Dikarya</taxon>
        <taxon>Ascomycota</taxon>
        <taxon>Pezizomycotina</taxon>
        <taxon>Leotiomycetes</taxon>
        <taxon>Helotiales</taxon>
        <taxon>Hyaloscyphaceae</taxon>
        <taxon>Hyaloscypha</taxon>
        <taxon>Hyaloscypha variabilis</taxon>
    </lineage>
</organism>
<feature type="non-terminal residue" evidence="2">
    <location>
        <position position="171"/>
    </location>
</feature>
<dbReference type="PANTHER" id="PTHR24148">
    <property type="entry name" value="ANKYRIN REPEAT DOMAIN-CONTAINING PROTEIN 39 HOMOLOG-RELATED"/>
    <property type="match status" value="1"/>
</dbReference>